<dbReference type="Proteomes" id="UP001412067">
    <property type="component" value="Unassembled WGS sequence"/>
</dbReference>
<reference evidence="1 2" key="1">
    <citation type="journal article" date="2022" name="Nat. Plants">
        <title>Genomes of leafy and leafless Platanthera orchids illuminate the evolution of mycoheterotrophy.</title>
        <authorList>
            <person name="Li M.H."/>
            <person name="Liu K.W."/>
            <person name="Li Z."/>
            <person name="Lu H.C."/>
            <person name="Ye Q.L."/>
            <person name="Zhang D."/>
            <person name="Wang J.Y."/>
            <person name="Li Y.F."/>
            <person name="Zhong Z.M."/>
            <person name="Liu X."/>
            <person name="Yu X."/>
            <person name="Liu D.K."/>
            <person name="Tu X.D."/>
            <person name="Liu B."/>
            <person name="Hao Y."/>
            <person name="Liao X.Y."/>
            <person name="Jiang Y.T."/>
            <person name="Sun W.H."/>
            <person name="Chen J."/>
            <person name="Chen Y.Q."/>
            <person name="Ai Y."/>
            <person name="Zhai J.W."/>
            <person name="Wu S.S."/>
            <person name="Zhou Z."/>
            <person name="Hsiao Y.Y."/>
            <person name="Wu W.L."/>
            <person name="Chen Y.Y."/>
            <person name="Lin Y.F."/>
            <person name="Hsu J.L."/>
            <person name="Li C.Y."/>
            <person name="Wang Z.W."/>
            <person name="Zhao X."/>
            <person name="Zhong W.Y."/>
            <person name="Ma X.K."/>
            <person name="Ma L."/>
            <person name="Huang J."/>
            <person name="Chen G.Z."/>
            <person name="Huang M.Z."/>
            <person name="Huang L."/>
            <person name="Peng D.H."/>
            <person name="Luo Y.B."/>
            <person name="Zou S.Q."/>
            <person name="Chen S.P."/>
            <person name="Lan S."/>
            <person name="Tsai W.C."/>
            <person name="Van de Peer Y."/>
            <person name="Liu Z.J."/>
        </authorList>
    </citation>
    <scope>NUCLEOTIDE SEQUENCE [LARGE SCALE GENOMIC DNA]</scope>
    <source>
        <strain evidence="1">Lor288</strain>
    </source>
</reference>
<gene>
    <name evidence="1" type="primary">ZBP14</name>
    <name evidence="1" type="ORF">KSP40_PGU013513</name>
</gene>
<keyword evidence="2" id="KW-1185">Reference proteome</keyword>
<comment type="caution">
    <text evidence="1">The sequence shown here is derived from an EMBL/GenBank/DDBJ whole genome shotgun (WGS) entry which is preliminary data.</text>
</comment>
<accession>A0ABR2MD08</accession>
<evidence type="ECO:0000313" key="2">
    <source>
        <dbReference type="Proteomes" id="UP001412067"/>
    </source>
</evidence>
<sequence>MIRKNWVLAQALFGWAVADGKLLIEKVLILKNESIVNPSSSTRKPSSSSPLPLAEIPFPLFPYPDSLLTKLSRKKFQQMWFMRMIRIGIDPIPIPAPIPTGIGIEVNSKSAFPLNARILSQELELAEERHIAILGYLLYAAKIVATQEGLDDGYRVVINDGPHGCLPIGLSSSYSSSRREADGLAAWLMFSPPHLIL</sequence>
<organism evidence="1 2">
    <name type="scientific">Platanthera guangdongensis</name>
    <dbReference type="NCBI Taxonomy" id="2320717"/>
    <lineage>
        <taxon>Eukaryota</taxon>
        <taxon>Viridiplantae</taxon>
        <taxon>Streptophyta</taxon>
        <taxon>Embryophyta</taxon>
        <taxon>Tracheophyta</taxon>
        <taxon>Spermatophyta</taxon>
        <taxon>Magnoliopsida</taxon>
        <taxon>Liliopsida</taxon>
        <taxon>Asparagales</taxon>
        <taxon>Orchidaceae</taxon>
        <taxon>Orchidoideae</taxon>
        <taxon>Orchideae</taxon>
        <taxon>Orchidinae</taxon>
        <taxon>Platanthera</taxon>
    </lineage>
</organism>
<dbReference type="EMBL" id="JBBWWR010000009">
    <property type="protein sequence ID" value="KAK8961519.1"/>
    <property type="molecule type" value="Genomic_DNA"/>
</dbReference>
<protein>
    <submittedName>
        <fullName evidence="1">14 kDa zinc-binding protein</fullName>
    </submittedName>
</protein>
<evidence type="ECO:0000313" key="1">
    <source>
        <dbReference type="EMBL" id="KAK8961519.1"/>
    </source>
</evidence>
<proteinExistence type="predicted"/>
<name>A0ABR2MD08_9ASPA</name>